<dbReference type="InterPro" id="IPR036866">
    <property type="entry name" value="RibonucZ/Hydroxyglut_hydro"/>
</dbReference>
<sequence>MTVRHYCQGIGDCHLLSLPKADGSLFRILIDCGIHVSIKGGAKLTADIVADIRNETKGEIDVLVVTHEHWDHVSAFLTSNDLFKGFRIKEVWMAWTEDAADPEATEIDKFKTSALTALQSASRKLDAERALTPYVENIRYGLQSVLSFQFGVAGEKVRAARDAAARLSNKPPRYFEPGGPLPANPDLPNLRIYVLGPPRDRAALRLEEKAGEMYPLSKGGPSARALAAGLAVNESHDGTFVDELSPFERNIGTELTAALNGYTEGAPASDIGAFVRGHYSGPVTNASPTEGVDQSWRRIDADWMGIAADLALQLDRGVNNTSLVLAFEFTDTGRVFLFPGDAQIGNWLSWKDLKFQVGEKTVTASDLMARTVYLKVAHHGSQNATPQKQGLELITSTDLSAFIPTNKIDAQNVHWGAMPYDPILTALMTKTSGRVIRADDHWLATANGKPAFASPSGSILAVRSAPRDPARGRGGLWVEVDLV</sequence>
<name>A0A101KQ34_RHILI</name>
<protein>
    <recommendedName>
        <fullName evidence="1">Metallo-beta-lactamase domain-containing protein</fullName>
    </recommendedName>
</protein>
<evidence type="ECO:0000259" key="1">
    <source>
        <dbReference type="Pfam" id="PF00753"/>
    </source>
</evidence>
<organism evidence="2 3">
    <name type="scientific">Rhizobium loti</name>
    <name type="common">Mesorhizobium loti</name>
    <dbReference type="NCBI Taxonomy" id="381"/>
    <lineage>
        <taxon>Bacteria</taxon>
        <taxon>Pseudomonadati</taxon>
        <taxon>Pseudomonadota</taxon>
        <taxon>Alphaproteobacteria</taxon>
        <taxon>Hyphomicrobiales</taxon>
        <taxon>Phyllobacteriaceae</taxon>
        <taxon>Mesorhizobium</taxon>
    </lineage>
</organism>
<dbReference type="Pfam" id="PF00753">
    <property type="entry name" value="Lactamase_B"/>
    <property type="match status" value="1"/>
</dbReference>
<dbReference type="PANTHER" id="PTHR30619">
    <property type="entry name" value="DNA INTERNALIZATION/COMPETENCE PROTEIN COMEC/REC2"/>
    <property type="match status" value="1"/>
</dbReference>
<dbReference type="InterPro" id="IPR052159">
    <property type="entry name" value="Competence_DNA_uptake"/>
</dbReference>
<dbReference type="PANTHER" id="PTHR30619:SF1">
    <property type="entry name" value="RECOMBINATION PROTEIN 2"/>
    <property type="match status" value="1"/>
</dbReference>
<dbReference type="Gene3D" id="3.60.15.10">
    <property type="entry name" value="Ribonuclease Z/Hydroxyacylglutathione hydrolase-like"/>
    <property type="match status" value="2"/>
</dbReference>
<accession>A0A101KQ34</accession>
<dbReference type="EMBL" id="LPWA01000131">
    <property type="protein sequence ID" value="KUM24704.1"/>
    <property type="molecule type" value="Genomic_DNA"/>
</dbReference>
<dbReference type="AlphaFoldDB" id="A0A101KQ34"/>
<comment type="caution">
    <text evidence="2">The sequence shown here is derived from an EMBL/GenBank/DDBJ whole genome shotgun (WGS) entry which is preliminary data.</text>
</comment>
<dbReference type="SUPFAM" id="SSF56281">
    <property type="entry name" value="Metallo-hydrolase/oxidoreductase"/>
    <property type="match status" value="1"/>
</dbReference>
<dbReference type="Proteomes" id="UP000053176">
    <property type="component" value="Unassembled WGS sequence"/>
</dbReference>
<feature type="domain" description="Metallo-beta-lactamase" evidence="1">
    <location>
        <begin position="27"/>
        <end position="75"/>
    </location>
</feature>
<reference evidence="2 3" key="1">
    <citation type="submission" date="2015-12" db="EMBL/GenBank/DDBJ databases">
        <title>Draft genome sequence of Mesorhizobium sp. UFLA 01-765, a multitolerant efficient symbiont and plant-growth promoting strain isolated from Zn-mining soil using Leucaena leucocephala as a trap plant.</title>
        <authorList>
            <person name="Rangel W.M."/>
            <person name="Thijs S."/>
            <person name="Longatti S.M."/>
            <person name="Moreira F.M."/>
            <person name="Weyens N."/>
            <person name="Vangronsveld J."/>
            <person name="Van Hamme J.D."/>
            <person name="Bottos E.M."/>
            <person name="Rineau F."/>
        </authorList>
    </citation>
    <scope>NUCLEOTIDE SEQUENCE [LARGE SCALE GENOMIC DNA]</scope>
    <source>
        <strain evidence="2 3">UFLA 01-765</strain>
    </source>
</reference>
<evidence type="ECO:0000313" key="3">
    <source>
        <dbReference type="Proteomes" id="UP000053176"/>
    </source>
</evidence>
<evidence type="ECO:0000313" key="2">
    <source>
        <dbReference type="EMBL" id="KUM24704.1"/>
    </source>
</evidence>
<proteinExistence type="predicted"/>
<dbReference type="OrthoDB" id="7177610at2"/>
<gene>
    <name evidence="2" type="ORF">AU467_06240</name>
</gene>
<dbReference type="InterPro" id="IPR001279">
    <property type="entry name" value="Metallo-B-lactamas"/>
</dbReference>